<keyword evidence="3" id="KW-1185">Reference proteome</keyword>
<keyword evidence="1" id="KW-0732">Signal</keyword>
<reference evidence="2 3" key="1">
    <citation type="submission" date="2023-05" db="EMBL/GenBank/DDBJ databases">
        <title>Genome sequence of Pinibacter sp. MAH-24.</title>
        <authorList>
            <person name="Huq M.A."/>
        </authorList>
    </citation>
    <scope>NUCLEOTIDE SEQUENCE [LARGE SCALE GENOMIC DNA]</scope>
    <source>
        <strain evidence="2 3">MAH-24</strain>
    </source>
</reference>
<name>A0ABT6RI03_9BACT</name>
<evidence type="ECO:0000256" key="1">
    <source>
        <dbReference type="SAM" id="SignalP"/>
    </source>
</evidence>
<gene>
    <name evidence="2" type="ORF">QJ048_20610</name>
</gene>
<organism evidence="2 3">
    <name type="scientific">Pinibacter soli</name>
    <dbReference type="NCBI Taxonomy" id="3044211"/>
    <lineage>
        <taxon>Bacteria</taxon>
        <taxon>Pseudomonadati</taxon>
        <taxon>Bacteroidota</taxon>
        <taxon>Chitinophagia</taxon>
        <taxon>Chitinophagales</taxon>
        <taxon>Chitinophagaceae</taxon>
        <taxon>Pinibacter</taxon>
    </lineage>
</organism>
<accession>A0ABT6RI03</accession>
<evidence type="ECO:0008006" key="4">
    <source>
        <dbReference type="Google" id="ProtNLM"/>
    </source>
</evidence>
<feature type="signal peptide" evidence="1">
    <location>
        <begin position="1"/>
        <end position="28"/>
    </location>
</feature>
<dbReference type="EMBL" id="JASBRG010000007">
    <property type="protein sequence ID" value="MDI3322203.1"/>
    <property type="molecule type" value="Genomic_DNA"/>
</dbReference>
<dbReference type="Proteomes" id="UP001226434">
    <property type="component" value="Unassembled WGS sequence"/>
</dbReference>
<evidence type="ECO:0000313" key="2">
    <source>
        <dbReference type="EMBL" id="MDI3322203.1"/>
    </source>
</evidence>
<protein>
    <recommendedName>
        <fullName evidence="4">WG repeat-containing protein</fullName>
    </recommendedName>
</protein>
<evidence type="ECO:0000313" key="3">
    <source>
        <dbReference type="Proteomes" id="UP001226434"/>
    </source>
</evidence>
<proteinExistence type="predicted"/>
<sequence length="247" mass="28893">MKSFHSKSLLLFFCSLFFLTKTFSQSTAEDSIAYASAIKNAKAIYHKALYPEEGLYTGPEYYGYPFRFQEGQPYYYKDQMDTGWIQYEGVLYENIGMRYDLIRDQLIVTQPKNNARICLINDRASRFHLFNTTFIYLKTDTAKAGISSGIYALLYEHNDNMLVKRNRKTITEELSLAEGILRFINDNNSFAIKKGNKYYPVSGKKDVLNVYADKKKQLQQYIRRNKLDFKHDKDNAFTKAVSWYDSL</sequence>
<comment type="caution">
    <text evidence="2">The sequence shown here is derived from an EMBL/GenBank/DDBJ whole genome shotgun (WGS) entry which is preliminary data.</text>
</comment>
<feature type="chain" id="PRO_5046746832" description="WG repeat-containing protein" evidence="1">
    <location>
        <begin position="29"/>
        <end position="247"/>
    </location>
</feature>
<dbReference type="RefSeq" id="WP_282336323.1">
    <property type="nucleotide sequence ID" value="NZ_JASBRG010000007.1"/>
</dbReference>